<proteinExistence type="predicted"/>
<dbReference type="EMBL" id="BGZK01000998">
    <property type="protein sequence ID" value="GBP67997.1"/>
    <property type="molecule type" value="Genomic_DNA"/>
</dbReference>
<name>A0A4C1Y0E8_EUMVA</name>
<evidence type="ECO:0000313" key="2">
    <source>
        <dbReference type="Proteomes" id="UP000299102"/>
    </source>
</evidence>
<accession>A0A4C1Y0E8</accession>
<reference evidence="1 2" key="1">
    <citation type="journal article" date="2019" name="Commun. Biol.">
        <title>The bagworm genome reveals a unique fibroin gene that provides high tensile strength.</title>
        <authorList>
            <person name="Kono N."/>
            <person name="Nakamura H."/>
            <person name="Ohtoshi R."/>
            <person name="Tomita M."/>
            <person name="Numata K."/>
            <person name="Arakawa K."/>
        </authorList>
    </citation>
    <scope>NUCLEOTIDE SEQUENCE [LARGE SCALE GENOMIC DNA]</scope>
</reference>
<protein>
    <submittedName>
        <fullName evidence="1">Uncharacterized protein</fullName>
    </submittedName>
</protein>
<sequence length="82" mass="9453">MAVLGGRCHQYRRGGRRTKLSNPRGLWERLKLVGYHSFSAQVKYIIRWRAQTGERLLTRVKGASKGVVDFAAMRARLRLRSP</sequence>
<organism evidence="1 2">
    <name type="scientific">Eumeta variegata</name>
    <name type="common">Bagworm moth</name>
    <name type="synonym">Eumeta japonica</name>
    <dbReference type="NCBI Taxonomy" id="151549"/>
    <lineage>
        <taxon>Eukaryota</taxon>
        <taxon>Metazoa</taxon>
        <taxon>Ecdysozoa</taxon>
        <taxon>Arthropoda</taxon>
        <taxon>Hexapoda</taxon>
        <taxon>Insecta</taxon>
        <taxon>Pterygota</taxon>
        <taxon>Neoptera</taxon>
        <taxon>Endopterygota</taxon>
        <taxon>Lepidoptera</taxon>
        <taxon>Glossata</taxon>
        <taxon>Ditrysia</taxon>
        <taxon>Tineoidea</taxon>
        <taxon>Psychidae</taxon>
        <taxon>Oiketicinae</taxon>
        <taxon>Eumeta</taxon>
    </lineage>
</organism>
<keyword evidence="2" id="KW-1185">Reference proteome</keyword>
<gene>
    <name evidence="1" type="ORF">EVAR_57971_1</name>
</gene>
<dbReference type="AlphaFoldDB" id="A0A4C1Y0E8"/>
<evidence type="ECO:0000313" key="1">
    <source>
        <dbReference type="EMBL" id="GBP67997.1"/>
    </source>
</evidence>
<dbReference type="Proteomes" id="UP000299102">
    <property type="component" value="Unassembled WGS sequence"/>
</dbReference>
<comment type="caution">
    <text evidence="1">The sequence shown here is derived from an EMBL/GenBank/DDBJ whole genome shotgun (WGS) entry which is preliminary data.</text>
</comment>